<accession>A0A2U8HAC0</accession>
<organism evidence="2 3">
    <name type="scientific">Parazoarcus communis</name>
    <dbReference type="NCBI Taxonomy" id="41977"/>
    <lineage>
        <taxon>Bacteria</taxon>
        <taxon>Pseudomonadati</taxon>
        <taxon>Pseudomonadota</taxon>
        <taxon>Betaproteobacteria</taxon>
        <taxon>Rhodocyclales</taxon>
        <taxon>Zoogloeaceae</taxon>
        <taxon>Parazoarcus</taxon>
    </lineage>
</organism>
<dbReference type="Pfam" id="PF00563">
    <property type="entry name" value="EAL"/>
    <property type="match status" value="1"/>
</dbReference>
<dbReference type="PANTHER" id="PTHR33121">
    <property type="entry name" value="CYCLIC DI-GMP PHOSPHODIESTERASE PDEF"/>
    <property type="match status" value="1"/>
</dbReference>
<dbReference type="InterPro" id="IPR001633">
    <property type="entry name" value="EAL_dom"/>
</dbReference>
<dbReference type="CDD" id="cd01948">
    <property type="entry name" value="EAL"/>
    <property type="match status" value="1"/>
</dbReference>
<dbReference type="Proteomes" id="UP000244902">
    <property type="component" value="Chromosome"/>
</dbReference>
<dbReference type="SMART" id="SM00052">
    <property type="entry name" value="EAL"/>
    <property type="match status" value="1"/>
</dbReference>
<dbReference type="EMBL" id="CP022188">
    <property type="protein sequence ID" value="AWI82036.1"/>
    <property type="molecule type" value="Genomic_DNA"/>
</dbReference>
<dbReference type="InterPro" id="IPR035919">
    <property type="entry name" value="EAL_sf"/>
</dbReference>
<feature type="domain" description="EAL" evidence="1">
    <location>
        <begin position="1"/>
        <end position="229"/>
    </location>
</feature>
<protein>
    <submittedName>
        <fullName evidence="2">Diguanylate phosphodiesterase</fullName>
    </submittedName>
</protein>
<dbReference type="PANTHER" id="PTHR33121:SF15">
    <property type="entry name" value="BLUE LIGHT- AND TEMPERATURE-REGULATED ANTIREPRESSOR BLUF"/>
    <property type="match status" value="1"/>
</dbReference>
<evidence type="ECO:0000313" key="2">
    <source>
        <dbReference type="EMBL" id="AWI82036.1"/>
    </source>
</evidence>
<name>A0A2U8HAC0_9RHOO</name>
<gene>
    <name evidence="2" type="ORF">CEW87_12925</name>
</gene>
<evidence type="ECO:0000259" key="1">
    <source>
        <dbReference type="PROSITE" id="PS50883"/>
    </source>
</evidence>
<dbReference type="OrthoDB" id="9813903at2"/>
<dbReference type="InterPro" id="IPR050706">
    <property type="entry name" value="Cyclic-di-GMP_PDE-like"/>
</dbReference>
<dbReference type="GO" id="GO:0071111">
    <property type="term" value="F:cyclic-guanylate-specific phosphodiesterase activity"/>
    <property type="evidence" value="ECO:0007669"/>
    <property type="project" value="InterPro"/>
</dbReference>
<dbReference type="AlphaFoldDB" id="A0A2U8HAC0"/>
<dbReference type="PROSITE" id="PS50883">
    <property type="entry name" value="EAL"/>
    <property type="match status" value="1"/>
</dbReference>
<reference evidence="2 3" key="1">
    <citation type="submission" date="2017-06" db="EMBL/GenBank/DDBJ databases">
        <title>Azoarcus sp. TSNA42 complete genome sequence.</title>
        <authorList>
            <person name="Woo J.-H."/>
            <person name="Kim H.-S."/>
        </authorList>
    </citation>
    <scope>NUCLEOTIDE SEQUENCE [LARGE SCALE GENOMIC DNA]</scope>
    <source>
        <strain evidence="2 3">TSNA42</strain>
    </source>
</reference>
<dbReference type="SUPFAM" id="SSF141868">
    <property type="entry name" value="EAL domain-like"/>
    <property type="match status" value="1"/>
</dbReference>
<proteinExistence type="predicted"/>
<sequence length="255" mass="28078">MAFQPIYDFAAADVWGWEALVRGVNGEGAFSVLSKVTDENRYAFDQQCRIRAIELAHSLGMPGRLSINFLPNAVYEPKACIRATVEAAARVGFPLERLQFEITEVEEVRADGHLRRIVDEYRAMGMGTAVDDFGAGYAGLNLLIRLQPDVLKLDMDLIRNIDKDRVRRIIVAHMVSLARELPCTLIAEGVETLEEARCLLDLGITLHQGYLYARPAFEAIPRPDPAVLAELLGAFPDVIGLRALTSAGLGTDIGK</sequence>
<dbReference type="Gene3D" id="3.20.20.450">
    <property type="entry name" value="EAL domain"/>
    <property type="match status" value="1"/>
</dbReference>
<evidence type="ECO:0000313" key="3">
    <source>
        <dbReference type="Proteomes" id="UP000244902"/>
    </source>
</evidence>